<keyword evidence="6" id="KW-0456">Lyase</keyword>
<dbReference type="GO" id="GO:0000287">
    <property type="term" value="F:magnesium ion binding"/>
    <property type="evidence" value="ECO:0000318"/>
    <property type="project" value="GO_Central"/>
</dbReference>
<reference evidence="9" key="1">
    <citation type="journal article" date="2012" name="Nature">
        <title>The tomato genome sequence provides insights into fleshy fruit evolution.</title>
        <authorList>
            <consortium name="Tomato Genome Consortium"/>
        </authorList>
    </citation>
    <scope>NUCLEOTIDE SEQUENCE [LARGE SCALE GENOMIC DNA]</scope>
    <source>
        <strain evidence="9">cv. Heinz 1706</strain>
    </source>
</reference>
<evidence type="ECO:0000259" key="7">
    <source>
        <dbReference type="Pfam" id="PF01397"/>
    </source>
</evidence>
<dbReference type="AlphaFoldDB" id="A0A3Q7HGZ9"/>
<dbReference type="InterPro" id="IPR050148">
    <property type="entry name" value="Terpene_synthase-like"/>
</dbReference>
<evidence type="ECO:0000256" key="5">
    <source>
        <dbReference type="ARBA" id="ARBA00022946"/>
    </source>
</evidence>
<dbReference type="PANTHER" id="PTHR31739:SF33">
    <property type="entry name" value="CIS-ABIENOL SYNTHASE, CHLOROPLASTIC"/>
    <property type="match status" value="1"/>
</dbReference>
<dbReference type="InterPro" id="IPR036965">
    <property type="entry name" value="Terpene_synth_N_sf"/>
</dbReference>
<dbReference type="OMA" id="FNVMGSQ"/>
<evidence type="ECO:0000256" key="4">
    <source>
        <dbReference type="ARBA" id="ARBA00022842"/>
    </source>
</evidence>
<accession>A0A3Q7HGZ9</accession>
<dbReference type="FunCoup" id="A0A3Q7HGZ9">
    <property type="interactions" value="275"/>
</dbReference>
<dbReference type="Proteomes" id="UP000004994">
    <property type="component" value="Chromosome 8"/>
</dbReference>
<keyword evidence="10" id="KW-1185">Reference proteome</keyword>
<dbReference type="PANTHER" id="PTHR31739">
    <property type="entry name" value="ENT-COPALYL DIPHOSPHATE SYNTHASE, CHLOROPLASTIC"/>
    <property type="match status" value="1"/>
</dbReference>
<proteinExistence type="predicted"/>
<keyword evidence="3" id="KW-0479">Metal-binding</keyword>
<evidence type="ECO:0000259" key="8">
    <source>
        <dbReference type="Pfam" id="PF03936"/>
    </source>
</evidence>
<dbReference type="Gene3D" id="1.50.10.160">
    <property type="match status" value="2"/>
</dbReference>
<evidence type="ECO:0000313" key="10">
    <source>
        <dbReference type="Proteomes" id="UP000004994"/>
    </source>
</evidence>
<dbReference type="InterPro" id="IPR008930">
    <property type="entry name" value="Terpenoid_cyclase/PrenylTrfase"/>
</dbReference>
<dbReference type="GO" id="GO:0009686">
    <property type="term" value="P:gibberellin biosynthetic process"/>
    <property type="evidence" value="ECO:0000318"/>
    <property type="project" value="GO_Central"/>
</dbReference>
<dbReference type="STRING" id="4081.A0A3Q7HGZ9"/>
<evidence type="ECO:0000256" key="2">
    <source>
        <dbReference type="ARBA" id="ARBA00004474"/>
    </source>
</evidence>
<evidence type="ECO:0000256" key="1">
    <source>
        <dbReference type="ARBA" id="ARBA00001946"/>
    </source>
</evidence>
<keyword evidence="4" id="KW-0460">Magnesium</keyword>
<dbReference type="SUPFAM" id="SSF48239">
    <property type="entry name" value="Terpenoid cyclases/Protein prenyltransferases"/>
    <property type="match status" value="4"/>
</dbReference>
<dbReference type="InterPro" id="IPR008949">
    <property type="entry name" value="Isoprenoid_synthase_dom_sf"/>
</dbReference>
<evidence type="ECO:0000256" key="3">
    <source>
        <dbReference type="ARBA" id="ARBA00022723"/>
    </source>
</evidence>
<sequence length="1005" mass="116954">MRNLREEIKNMLSSMGDGRSSVSPYDTAWVSFIEDTNTNINGTSKRPLFPSCLQWIIDNQLDDGSWGEELVFCIYDRLLNTLACVVALTLWNTCLHKRNKGVMFIKENLRKLEGGEVVNMTSGFEFVFPSLLDKAQQLHIDNIPYDAPVFRDIYARREVKFTRFPKDLIHTIPTIVLFSLEGLRDLDWQRLLKLQMEDGSFLTSPSSTAIVFMNTNDDKCFTFLQNAVQKFNGGDVLHKFKDGDEFFCLRGESNKSATVMFNLYRCSQALFPGEIICEEAKNFTYNFLHQYLANNQSKDKWVIAKDIPGEWEEWLEENNTTCQEAAVLLVQTINLSSGHMTHDEILSKYTNKVCHMLNEFQNDQICNSSKARDIELHMQALDGFEEAKERIRESFSKVELSPSSYDTAWVAMVPSKYSLNEPCFPQCLDWIIENQREDGSWGLNPTHPLLLKDSLSSTLACLLALTKWRVGDEQIKRGLGFIETQSWAIDNKDQISPLGFEIIFPSMIKSAEKLNLNLAMNKIDSTIKRLWQQKNEEIFSNVTHCAMAFRLLRMSYYDVSSDELAEFVDEEHFFSTSGKFISDVAIIELHKASQLTINEKDDILDKINNWTGIFMQQKLLNNDFLDIKSKKEVELALRMFYVTYDRAENRRYIESYQENNFKMLKTAYRCGSMNNIDLLTFSMQEFELGLSQYQEEVEQLKRWYEDYRLEQVGLAQEYIYRTHLISVAVFFEHELSNARIMYAKYAMFLTLSDDLFEHLASKDELLNIIELVQRWDEHTNVGFHSEKVKLFFTALYDTIEEVATNAQIKQGRNVKHHIIELFVEGLNSMLVDRVEWGTRIPSIEEYLRVSLSTFGGKCMVLTSQYVVGIQLCNYQSDDEIQDLCYCSGIVMRLLKDLQSFKRERSDSRLVNMVKLVMKQRSGTICEEEEAIKHIKETIECNRRKLLRMVLQSKGKGSKVPQALKDLFWRTTKAVYFFYSDHDEFRSPNKVKHHINQVIYKSLHIR</sequence>
<feature type="domain" description="Terpene synthase metal-binding" evidence="8">
    <location>
        <begin position="707"/>
        <end position="943"/>
    </location>
</feature>
<comment type="cofactor">
    <cofactor evidence="1">
        <name>Mg(2+)</name>
        <dbReference type="ChEBI" id="CHEBI:18420"/>
    </cofactor>
</comment>
<reference evidence="9" key="2">
    <citation type="submission" date="2019-01" db="UniProtKB">
        <authorList>
            <consortium name="EnsemblPlants"/>
        </authorList>
    </citation>
    <scope>IDENTIFICATION</scope>
    <source>
        <strain evidence="9">cv. Heinz 1706</strain>
    </source>
</reference>
<dbReference type="SFLD" id="SFLDG01014">
    <property type="entry name" value="Terpene_Cyclase_Like_1_N-term"/>
    <property type="match status" value="2"/>
</dbReference>
<dbReference type="FunFam" id="1.10.600.10:FF:000036">
    <property type="entry name" value="cis-abienol synthase, chloroplastic"/>
    <property type="match status" value="1"/>
</dbReference>
<dbReference type="Gene3D" id="1.50.10.130">
    <property type="entry name" value="Terpene synthase, N-terminal domain"/>
    <property type="match status" value="1"/>
</dbReference>
<evidence type="ECO:0000256" key="6">
    <source>
        <dbReference type="ARBA" id="ARBA00023239"/>
    </source>
</evidence>
<keyword evidence="5" id="KW-0809">Transit peptide</keyword>
<dbReference type="Pfam" id="PF03936">
    <property type="entry name" value="Terpene_synth_C"/>
    <property type="match status" value="1"/>
</dbReference>
<organism evidence="9">
    <name type="scientific">Solanum lycopersicum</name>
    <name type="common">Tomato</name>
    <name type="synonym">Lycopersicon esculentum</name>
    <dbReference type="NCBI Taxonomy" id="4081"/>
    <lineage>
        <taxon>Eukaryota</taxon>
        <taxon>Viridiplantae</taxon>
        <taxon>Streptophyta</taxon>
        <taxon>Embryophyta</taxon>
        <taxon>Tracheophyta</taxon>
        <taxon>Spermatophyta</taxon>
        <taxon>Magnoliopsida</taxon>
        <taxon>eudicotyledons</taxon>
        <taxon>Gunneridae</taxon>
        <taxon>Pentapetalae</taxon>
        <taxon>asterids</taxon>
        <taxon>lamiids</taxon>
        <taxon>Solanales</taxon>
        <taxon>Solanaceae</taxon>
        <taxon>Solanoideae</taxon>
        <taxon>Solaneae</taxon>
        <taxon>Solanum</taxon>
        <taxon>Solanum subgen. Lycopersicon</taxon>
    </lineage>
</organism>
<feature type="domain" description="Terpene synthase N-terminal" evidence="7">
    <location>
        <begin position="523"/>
        <end position="637"/>
    </location>
</feature>
<name>A0A3Q7HGZ9_SOLLC</name>
<protein>
    <submittedName>
        <fullName evidence="9">Uncharacterized protein</fullName>
    </submittedName>
</protein>
<dbReference type="SUPFAM" id="SSF48576">
    <property type="entry name" value="Terpenoid synthases"/>
    <property type="match status" value="1"/>
</dbReference>
<dbReference type="EnsemblPlants" id="Solyc08g005720.3.1">
    <property type="protein sequence ID" value="Solyc08g005720.3.1"/>
    <property type="gene ID" value="Solyc08g005720.3"/>
</dbReference>
<dbReference type="Pfam" id="PF01397">
    <property type="entry name" value="Terpene_synth"/>
    <property type="match status" value="1"/>
</dbReference>
<dbReference type="GO" id="GO:0009507">
    <property type="term" value="C:chloroplast"/>
    <property type="evidence" value="ECO:0000318"/>
    <property type="project" value="GO_Central"/>
</dbReference>
<dbReference type="InParanoid" id="A0A3Q7HGZ9"/>
<dbReference type="InterPro" id="IPR001906">
    <property type="entry name" value="Terpene_synth_N"/>
</dbReference>
<dbReference type="Gramene" id="Solyc08g005720.3.1">
    <property type="protein sequence ID" value="Solyc08g005720.3.1"/>
    <property type="gene ID" value="Solyc08g005720.3"/>
</dbReference>
<dbReference type="Gene3D" id="1.10.600.10">
    <property type="entry name" value="Farnesyl Diphosphate Synthase"/>
    <property type="match status" value="1"/>
</dbReference>
<dbReference type="InterPro" id="IPR005630">
    <property type="entry name" value="Terpene_synthase_metal-bd"/>
</dbReference>
<dbReference type="GO" id="GO:0010333">
    <property type="term" value="F:terpene synthase activity"/>
    <property type="evidence" value="ECO:0000318"/>
    <property type="project" value="GO_Central"/>
</dbReference>
<comment type="subcellular location">
    <subcellularLocation>
        <location evidence="2">Plastid</location>
    </subcellularLocation>
</comment>
<evidence type="ECO:0000313" key="9">
    <source>
        <dbReference type="EnsemblPlants" id="Solyc08g005720.3.1"/>
    </source>
</evidence>